<evidence type="ECO:0000256" key="3">
    <source>
        <dbReference type="ARBA" id="ARBA00022723"/>
    </source>
</evidence>
<dbReference type="PROSITE" id="PS00028">
    <property type="entry name" value="ZINC_FINGER_C2H2_1"/>
    <property type="match status" value="1"/>
</dbReference>
<dbReference type="GO" id="GO:0008270">
    <property type="term" value="F:zinc ion binding"/>
    <property type="evidence" value="ECO:0007669"/>
    <property type="project" value="UniProtKB-KW"/>
</dbReference>
<feature type="compositionally biased region" description="Polar residues" evidence="12">
    <location>
        <begin position="176"/>
        <end position="186"/>
    </location>
</feature>
<dbReference type="EMBL" id="ML220115">
    <property type="protein sequence ID" value="TGZ82466.1"/>
    <property type="molecule type" value="Genomic_DNA"/>
</dbReference>
<feature type="compositionally biased region" description="Polar residues" evidence="12">
    <location>
        <begin position="308"/>
        <end position="330"/>
    </location>
</feature>
<dbReference type="SMART" id="SM00355">
    <property type="entry name" value="ZnF_C2H2"/>
    <property type="match status" value="2"/>
</dbReference>
<name>A0A4S2N0K2_9PEZI</name>
<feature type="region of interest" description="Disordered" evidence="12">
    <location>
        <begin position="497"/>
        <end position="538"/>
    </location>
</feature>
<evidence type="ECO:0000256" key="6">
    <source>
        <dbReference type="ARBA" id="ARBA00022833"/>
    </source>
</evidence>
<feature type="compositionally biased region" description="Polar residues" evidence="12">
    <location>
        <begin position="239"/>
        <end position="253"/>
    </location>
</feature>
<dbReference type="InterPro" id="IPR050717">
    <property type="entry name" value="C2H2-ZF_Transcription_Reg"/>
</dbReference>
<keyword evidence="5 11" id="KW-0863">Zinc-finger</keyword>
<organism evidence="14 15">
    <name type="scientific">Ascodesmis nigricans</name>
    <dbReference type="NCBI Taxonomy" id="341454"/>
    <lineage>
        <taxon>Eukaryota</taxon>
        <taxon>Fungi</taxon>
        <taxon>Dikarya</taxon>
        <taxon>Ascomycota</taxon>
        <taxon>Pezizomycotina</taxon>
        <taxon>Pezizomycetes</taxon>
        <taxon>Pezizales</taxon>
        <taxon>Ascodesmidaceae</taxon>
        <taxon>Ascodesmis</taxon>
    </lineage>
</organism>
<protein>
    <recommendedName>
        <fullName evidence="13">C2H2-type domain-containing protein</fullName>
    </recommendedName>
</protein>
<accession>A0A4S2N0K2</accession>
<dbReference type="GO" id="GO:0000977">
    <property type="term" value="F:RNA polymerase II transcription regulatory region sequence-specific DNA binding"/>
    <property type="evidence" value="ECO:0007669"/>
    <property type="project" value="TreeGrafter"/>
</dbReference>
<keyword evidence="15" id="KW-1185">Reference proteome</keyword>
<evidence type="ECO:0000256" key="12">
    <source>
        <dbReference type="SAM" id="MobiDB-lite"/>
    </source>
</evidence>
<keyword evidence="7" id="KW-0805">Transcription regulation</keyword>
<dbReference type="Gene3D" id="3.30.160.60">
    <property type="entry name" value="Classic Zinc Finger"/>
    <property type="match status" value="2"/>
</dbReference>
<evidence type="ECO:0000256" key="5">
    <source>
        <dbReference type="ARBA" id="ARBA00022771"/>
    </source>
</evidence>
<dbReference type="InterPro" id="IPR036236">
    <property type="entry name" value="Znf_C2H2_sf"/>
</dbReference>
<evidence type="ECO:0000256" key="9">
    <source>
        <dbReference type="ARBA" id="ARBA00023163"/>
    </source>
</evidence>
<dbReference type="Proteomes" id="UP000298138">
    <property type="component" value="Unassembled WGS sequence"/>
</dbReference>
<reference evidence="14 15" key="1">
    <citation type="submission" date="2019-04" db="EMBL/GenBank/DDBJ databases">
        <title>Comparative genomics and transcriptomics to analyze fruiting body development in filamentous ascomycetes.</title>
        <authorList>
            <consortium name="DOE Joint Genome Institute"/>
            <person name="Lutkenhaus R."/>
            <person name="Traeger S."/>
            <person name="Breuer J."/>
            <person name="Kuo A."/>
            <person name="Lipzen A."/>
            <person name="Pangilinan J."/>
            <person name="Dilworth D."/>
            <person name="Sandor L."/>
            <person name="Poggeler S."/>
            <person name="Barry K."/>
            <person name="Grigoriev I.V."/>
            <person name="Nowrousian M."/>
        </authorList>
    </citation>
    <scope>NUCLEOTIDE SEQUENCE [LARGE SCALE GENOMIC DNA]</scope>
    <source>
        <strain evidence="14 15">CBS 389.68</strain>
    </source>
</reference>
<keyword evidence="6" id="KW-0862">Zinc</keyword>
<sequence>MSPSTIGATVYSETVSPVYPPAISITVPPPTATTSGITYSPFQQRDVISLHYQHVPLTPDSSVSSPHLGAIEKHQLPPLDSSEHQPLYWGASGESVSDQSIHASTVASPPPTASYFHNCSYSSSPADRPLPTPPTSDDFDLKPFSSSEDYHTATILAEPSAIPRTSNLAARRLLSHQPTSTPSTPRSVFHGFPTPPSEMATVTMTASSPAAMGAFSSTSYGTHQHPQHAPHGFMSAAQESNYCQQSPQNSHQLSPRGFSSPGSYATRNRTESPPVSQQAVGLASPYHSSYSSTTPPYPAATSHVSPAGSGSTYSNYAVGGSQNQPAINTDQHQHQHQHYSPASSLPPPSHPLYYSNNHYTHMPPTSSTPTTSSMMDRSIPSITSGPSYLPAPLHPLQHHRSGYMLPGMGSSMMGSIMSHGIPHHALHQHPQQERPFRCDQCSQSFSRNHDLKRHKKIHLAVKPHPCDNCDKSFSRKDALKRHRLVKGCAKAAERKSQLAAAAASSSPSHAAMGSSISTASGSTPFTTTSPVRENPSQR</sequence>
<evidence type="ECO:0000313" key="15">
    <source>
        <dbReference type="Proteomes" id="UP000298138"/>
    </source>
</evidence>
<feature type="compositionally biased region" description="Polar residues" evidence="12">
    <location>
        <begin position="260"/>
        <end position="279"/>
    </location>
</feature>
<keyword evidence="8" id="KW-0238">DNA-binding</keyword>
<feature type="compositionally biased region" description="Low complexity" evidence="12">
    <location>
        <begin position="283"/>
        <end position="303"/>
    </location>
</feature>
<dbReference type="GO" id="GO:0005634">
    <property type="term" value="C:nucleus"/>
    <property type="evidence" value="ECO:0007669"/>
    <property type="project" value="UniProtKB-SubCell"/>
</dbReference>
<evidence type="ECO:0000259" key="13">
    <source>
        <dbReference type="PROSITE" id="PS50157"/>
    </source>
</evidence>
<dbReference type="FunFam" id="3.30.160.60:FF:000761">
    <property type="entry name" value="Zinc finger protein 449"/>
    <property type="match status" value="1"/>
</dbReference>
<feature type="region of interest" description="Disordered" evidence="12">
    <location>
        <begin position="176"/>
        <end position="200"/>
    </location>
</feature>
<evidence type="ECO:0000256" key="7">
    <source>
        <dbReference type="ARBA" id="ARBA00023015"/>
    </source>
</evidence>
<dbReference type="GO" id="GO:0000981">
    <property type="term" value="F:DNA-binding transcription factor activity, RNA polymerase II-specific"/>
    <property type="evidence" value="ECO:0007669"/>
    <property type="project" value="TreeGrafter"/>
</dbReference>
<dbReference type="PROSITE" id="PS50157">
    <property type="entry name" value="ZINC_FINGER_C2H2_2"/>
    <property type="match status" value="2"/>
</dbReference>
<dbReference type="Pfam" id="PF00096">
    <property type="entry name" value="zf-C2H2"/>
    <property type="match status" value="2"/>
</dbReference>
<feature type="domain" description="C2H2-type" evidence="13">
    <location>
        <begin position="436"/>
        <end position="463"/>
    </location>
</feature>
<comment type="similarity">
    <text evidence="2">Belongs to the krueppel C2H2-type zinc-finger protein family.</text>
</comment>
<comment type="subcellular location">
    <subcellularLocation>
        <location evidence="1">Nucleus</location>
    </subcellularLocation>
</comment>
<dbReference type="PANTHER" id="PTHR14196:SF12">
    <property type="entry name" value="ZINC FINGER PROTEIN 208-LIKE"/>
    <property type="match status" value="1"/>
</dbReference>
<feature type="region of interest" description="Disordered" evidence="12">
    <location>
        <begin position="239"/>
        <end position="393"/>
    </location>
</feature>
<keyword evidence="10" id="KW-0539">Nucleus</keyword>
<dbReference type="FunFam" id="3.30.160.60:FF:001156">
    <property type="entry name" value="Zinc finger protein 407"/>
    <property type="match status" value="1"/>
</dbReference>
<keyword evidence="4" id="KW-0677">Repeat</keyword>
<evidence type="ECO:0000256" key="8">
    <source>
        <dbReference type="ARBA" id="ARBA00023125"/>
    </source>
</evidence>
<evidence type="ECO:0000256" key="1">
    <source>
        <dbReference type="ARBA" id="ARBA00004123"/>
    </source>
</evidence>
<dbReference type="InterPro" id="IPR013087">
    <property type="entry name" value="Znf_C2H2_type"/>
</dbReference>
<feature type="compositionally biased region" description="Low complexity" evidence="12">
    <location>
        <begin position="497"/>
        <end position="517"/>
    </location>
</feature>
<evidence type="ECO:0000256" key="2">
    <source>
        <dbReference type="ARBA" id="ARBA00006991"/>
    </source>
</evidence>
<dbReference type="STRING" id="341454.A0A4S2N0K2"/>
<feature type="compositionally biased region" description="Polar residues" evidence="12">
    <location>
        <begin position="518"/>
        <end position="538"/>
    </location>
</feature>
<dbReference type="SUPFAM" id="SSF57667">
    <property type="entry name" value="beta-beta-alpha zinc fingers"/>
    <property type="match status" value="1"/>
</dbReference>
<evidence type="ECO:0000313" key="14">
    <source>
        <dbReference type="EMBL" id="TGZ82466.1"/>
    </source>
</evidence>
<feature type="compositionally biased region" description="Low complexity" evidence="12">
    <location>
        <begin position="362"/>
        <end position="375"/>
    </location>
</feature>
<dbReference type="PANTHER" id="PTHR14196">
    <property type="entry name" value="ODD-SKIPPED - RELATED"/>
    <property type="match status" value="1"/>
</dbReference>
<feature type="domain" description="C2H2-type" evidence="13">
    <location>
        <begin position="464"/>
        <end position="495"/>
    </location>
</feature>
<dbReference type="OrthoDB" id="8922241at2759"/>
<gene>
    <name evidence="14" type="ORF">EX30DRAFT_347786</name>
</gene>
<evidence type="ECO:0000256" key="11">
    <source>
        <dbReference type="PROSITE-ProRule" id="PRU00042"/>
    </source>
</evidence>
<evidence type="ECO:0000256" key="10">
    <source>
        <dbReference type="ARBA" id="ARBA00023242"/>
    </source>
</evidence>
<proteinExistence type="inferred from homology"/>
<keyword evidence="9" id="KW-0804">Transcription</keyword>
<keyword evidence="3" id="KW-0479">Metal-binding</keyword>
<dbReference type="InParanoid" id="A0A4S2N0K2"/>
<dbReference type="AlphaFoldDB" id="A0A4S2N0K2"/>
<evidence type="ECO:0000256" key="4">
    <source>
        <dbReference type="ARBA" id="ARBA00022737"/>
    </source>
</evidence>